<dbReference type="Gene3D" id="3.30.460.10">
    <property type="entry name" value="Beta Polymerase, domain 2"/>
    <property type="match status" value="1"/>
</dbReference>
<gene>
    <name evidence="2" type="ORF">CAL29_19445</name>
</gene>
<protein>
    <recommendedName>
        <fullName evidence="1">Polymerase nucleotidyl transferase domain-containing protein</fullName>
    </recommendedName>
</protein>
<accession>A0A261RYR1</accession>
<dbReference type="SUPFAM" id="SSF81301">
    <property type="entry name" value="Nucleotidyltransferase"/>
    <property type="match status" value="1"/>
</dbReference>
<dbReference type="InterPro" id="IPR043519">
    <property type="entry name" value="NT_sf"/>
</dbReference>
<evidence type="ECO:0000313" key="3">
    <source>
        <dbReference type="Proteomes" id="UP000216020"/>
    </source>
</evidence>
<feature type="domain" description="Polymerase nucleotidyl transferase" evidence="1">
    <location>
        <begin position="93"/>
        <end position="146"/>
    </location>
</feature>
<organism evidence="2 3">
    <name type="scientific">Bordetella genomosp. 10</name>
    <dbReference type="NCBI Taxonomy" id="1416804"/>
    <lineage>
        <taxon>Bacteria</taxon>
        <taxon>Pseudomonadati</taxon>
        <taxon>Pseudomonadota</taxon>
        <taxon>Betaproteobacteria</taxon>
        <taxon>Burkholderiales</taxon>
        <taxon>Alcaligenaceae</taxon>
        <taxon>Bordetella</taxon>
    </lineage>
</organism>
<dbReference type="CDD" id="cd05403">
    <property type="entry name" value="NT_KNTase_like"/>
    <property type="match status" value="1"/>
</dbReference>
<dbReference type="SUPFAM" id="SSF46785">
    <property type="entry name" value="Winged helix' DNA-binding domain"/>
    <property type="match status" value="1"/>
</dbReference>
<dbReference type="InterPro" id="IPR036390">
    <property type="entry name" value="WH_DNA-bd_sf"/>
</dbReference>
<reference evidence="3" key="1">
    <citation type="submission" date="2017-05" db="EMBL/GenBank/DDBJ databases">
        <title>Complete and WGS of Bordetella genogroups.</title>
        <authorList>
            <person name="Spilker T."/>
            <person name="Lipuma J."/>
        </authorList>
    </citation>
    <scope>NUCLEOTIDE SEQUENCE [LARGE SCALE GENOMIC DNA]</scope>
    <source>
        <strain evidence="3">AU16122</strain>
    </source>
</reference>
<dbReference type="EMBL" id="NEVM01000005">
    <property type="protein sequence ID" value="OZI30234.1"/>
    <property type="molecule type" value="Genomic_DNA"/>
</dbReference>
<proteinExistence type="predicted"/>
<dbReference type="RefSeq" id="WP_094854667.1">
    <property type="nucleotide sequence ID" value="NZ_NEVM01000005.1"/>
</dbReference>
<keyword evidence="3" id="KW-1185">Reference proteome</keyword>
<dbReference type="InterPro" id="IPR002934">
    <property type="entry name" value="Polymerase_NTP_transf_dom"/>
</dbReference>
<evidence type="ECO:0000313" key="2">
    <source>
        <dbReference type="EMBL" id="OZI30234.1"/>
    </source>
</evidence>
<name>A0A261RYR1_9BORD</name>
<dbReference type="Pfam" id="PF01909">
    <property type="entry name" value="NTP_transf_2"/>
    <property type="match status" value="1"/>
</dbReference>
<dbReference type="AlphaFoldDB" id="A0A261RYR1"/>
<dbReference type="GO" id="GO:0016779">
    <property type="term" value="F:nucleotidyltransferase activity"/>
    <property type="evidence" value="ECO:0007669"/>
    <property type="project" value="InterPro"/>
</dbReference>
<dbReference type="OrthoDB" id="8223306at2"/>
<sequence>MNTQMLSELFGGAERYKALKCLFESPSRDFGARDLASAAGIDPGNASRWLRRWAQYGLLEKKEILNRPRYSVSPDPALAHLKLFFQQDSEVVRVLREQLSELGDRVIAAAIFGSTARGTDGADSDIDLLLVTKIPRVQAQASFKPAGRQLKRPVNVTTFEPDRWREAVASGNPFALELLGDALIALKGDLNGIAQTG</sequence>
<comment type="caution">
    <text evidence="2">The sequence shown here is derived from an EMBL/GenBank/DDBJ whole genome shotgun (WGS) entry which is preliminary data.</text>
</comment>
<evidence type="ECO:0000259" key="1">
    <source>
        <dbReference type="Pfam" id="PF01909"/>
    </source>
</evidence>
<dbReference type="Proteomes" id="UP000216020">
    <property type="component" value="Unassembled WGS sequence"/>
</dbReference>